<dbReference type="AlphaFoldDB" id="A0A1C3X059"/>
<reference evidence="3" key="1">
    <citation type="submission" date="2016-08" db="EMBL/GenBank/DDBJ databases">
        <authorList>
            <person name="Varghese N."/>
            <person name="Submissions Spin"/>
        </authorList>
    </citation>
    <scope>NUCLEOTIDE SEQUENCE [LARGE SCALE GENOMIC DNA]</scope>
    <source>
        <strain evidence="3">HAMBI 2971</strain>
    </source>
</reference>
<dbReference type="PANTHER" id="PTHR46577:SF1">
    <property type="entry name" value="HTH-TYPE TRANSCRIPTIONAL REGULATORY PROTEIN GABR"/>
    <property type="match status" value="1"/>
</dbReference>
<dbReference type="RefSeq" id="WP_092855214.1">
    <property type="nucleotide sequence ID" value="NZ_FMAH01000049.1"/>
</dbReference>
<protein>
    <submittedName>
        <fullName evidence="2">DNA-binding transcriptional regulator, MocR family, contains an aminotransferase domain</fullName>
    </submittedName>
</protein>
<dbReference type="InterPro" id="IPR015424">
    <property type="entry name" value="PyrdxlP-dep_Trfase"/>
</dbReference>
<dbReference type="Proteomes" id="UP000199435">
    <property type="component" value="Unassembled WGS sequence"/>
</dbReference>
<evidence type="ECO:0000313" key="2">
    <source>
        <dbReference type="EMBL" id="SCB45623.1"/>
    </source>
</evidence>
<dbReference type="OrthoDB" id="9794015at2"/>
<evidence type="ECO:0000313" key="3">
    <source>
        <dbReference type="Proteomes" id="UP000199435"/>
    </source>
</evidence>
<feature type="domain" description="Aminotransferase class I/classII large" evidence="1">
    <location>
        <begin position="46"/>
        <end position="355"/>
    </location>
</feature>
<dbReference type="GO" id="GO:0008483">
    <property type="term" value="F:transaminase activity"/>
    <property type="evidence" value="ECO:0007669"/>
    <property type="project" value="UniProtKB-KW"/>
</dbReference>
<proteinExistence type="predicted"/>
<dbReference type="InterPro" id="IPR051446">
    <property type="entry name" value="HTH_trans_reg/aminotransferase"/>
</dbReference>
<sequence length="366" mass="39500">MSTEPISLIRTTPPTPSWLGEEFSNAFIDLSKRNDLSQLLRSHKHNGAPEDRRAGSIWLKQRFGDELDPDRIIVTNGTQNALFITLATMVGRGGLLLTERLSYYGFRRLAGFLGIEVQAIDMDADGALPDAFEAVCKSAKPKALFLSPTLHNPTTIVMSRERRLALAEVARKYGVIIIEDDVYGVLPASAPPPIAALAPDVTWHATGLAKCIAPGLRIGYLVAPTKAAAAGAYQPFNTTSTWFVSPISAAIVQNWVENGTGQRILGAVRDEAAARQIIARELLKDASYTTKPEALHLWLDLPDGSSQETFLSACAQRGVLLRSGEMFAISKEQAPSAIRIVLGSPNTREELTQALIGVAGAIQAFA</sequence>
<dbReference type="Gene3D" id="3.90.1150.10">
    <property type="entry name" value="Aspartate Aminotransferase, domain 1"/>
    <property type="match status" value="1"/>
</dbReference>
<accession>A0A1C3X059</accession>
<dbReference type="GO" id="GO:0030170">
    <property type="term" value="F:pyridoxal phosphate binding"/>
    <property type="evidence" value="ECO:0007669"/>
    <property type="project" value="InterPro"/>
</dbReference>
<dbReference type="SUPFAM" id="SSF53383">
    <property type="entry name" value="PLP-dependent transferases"/>
    <property type="match status" value="1"/>
</dbReference>
<gene>
    <name evidence="2" type="ORF">GA0061102_104937</name>
</gene>
<dbReference type="Gene3D" id="3.40.640.10">
    <property type="entry name" value="Type I PLP-dependent aspartate aminotransferase-like (Major domain)"/>
    <property type="match status" value="1"/>
</dbReference>
<keyword evidence="2" id="KW-0238">DNA-binding</keyword>
<dbReference type="Pfam" id="PF00155">
    <property type="entry name" value="Aminotran_1_2"/>
    <property type="match status" value="1"/>
</dbReference>
<evidence type="ECO:0000259" key="1">
    <source>
        <dbReference type="Pfam" id="PF00155"/>
    </source>
</evidence>
<dbReference type="InterPro" id="IPR004839">
    <property type="entry name" value="Aminotransferase_I/II_large"/>
</dbReference>
<keyword evidence="2" id="KW-0808">Transferase</keyword>
<dbReference type="InterPro" id="IPR015421">
    <property type="entry name" value="PyrdxlP-dep_Trfase_major"/>
</dbReference>
<dbReference type="STRING" id="411945.GA0061102_104937"/>
<organism evidence="2 3">
    <name type="scientific">Rhizobium miluonense</name>
    <dbReference type="NCBI Taxonomy" id="411945"/>
    <lineage>
        <taxon>Bacteria</taxon>
        <taxon>Pseudomonadati</taxon>
        <taxon>Pseudomonadota</taxon>
        <taxon>Alphaproteobacteria</taxon>
        <taxon>Hyphomicrobiales</taxon>
        <taxon>Rhizobiaceae</taxon>
        <taxon>Rhizobium/Agrobacterium group</taxon>
        <taxon>Rhizobium</taxon>
    </lineage>
</organism>
<keyword evidence="2" id="KW-0032">Aminotransferase</keyword>
<keyword evidence="3" id="KW-1185">Reference proteome</keyword>
<dbReference type="EMBL" id="FMAH01000049">
    <property type="protein sequence ID" value="SCB45623.1"/>
    <property type="molecule type" value="Genomic_DNA"/>
</dbReference>
<name>A0A1C3X059_9HYPH</name>
<dbReference type="PANTHER" id="PTHR46577">
    <property type="entry name" value="HTH-TYPE TRANSCRIPTIONAL REGULATORY PROTEIN GABR"/>
    <property type="match status" value="1"/>
</dbReference>
<dbReference type="GO" id="GO:0003677">
    <property type="term" value="F:DNA binding"/>
    <property type="evidence" value="ECO:0007669"/>
    <property type="project" value="UniProtKB-KW"/>
</dbReference>
<dbReference type="InterPro" id="IPR015422">
    <property type="entry name" value="PyrdxlP-dep_Trfase_small"/>
</dbReference>
<dbReference type="CDD" id="cd00609">
    <property type="entry name" value="AAT_like"/>
    <property type="match status" value="1"/>
</dbReference>